<evidence type="ECO:0000313" key="10">
    <source>
        <dbReference type="Proteomes" id="UP000316095"/>
    </source>
</evidence>
<evidence type="ECO:0000256" key="4">
    <source>
        <dbReference type="ARBA" id="ARBA00023235"/>
    </source>
</evidence>
<dbReference type="PANTHER" id="PTHR48080:SF3">
    <property type="entry name" value="ENOLASE SUPERFAMILY MEMBER DDB_G0284701"/>
    <property type="match status" value="1"/>
</dbReference>
<feature type="binding site" evidence="6">
    <location>
        <position position="231"/>
    </location>
    <ligand>
        <name>Mg(2+)</name>
        <dbReference type="ChEBI" id="CHEBI:18420"/>
    </ligand>
</feature>
<keyword evidence="3 6" id="KW-0460">Magnesium</keyword>
<dbReference type="AlphaFoldDB" id="A0A5C5XA16"/>
<evidence type="ECO:0000256" key="3">
    <source>
        <dbReference type="ARBA" id="ARBA00022842"/>
    </source>
</evidence>
<protein>
    <recommendedName>
        <fullName evidence="7">Dipeptide epimerase</fullName>
        <ecNumber evidence="7">5.1.1.-</ecNumber>
    </recommendedName>
</protein>
<dbReference type="InterPro" id="IPR029017">
    <property type="entry name" value="Enolase-like_N"/>
</dbReference>
<dbReference type="Proteomes" id="UP000316095">
    <property type="component" value="Unassembled WGS sequence"/>
</dbReference>
<dbReference type="Pfam" id="PF13378">
    <property type="entry name" value="MR_MLE_C"/>
    <property type="match status" value="1"/>
</dbReference>
<dbReference type="InterPro" id="IPR013342">
    <property type="entry name" value="Mandelate_racemase_C"/>
</dbReference>
<dbReference type="PANTHER" id="PTHR48080">
    <property type="entry name" value="D-GALACTONATE DEHYDRATASE-RELATED"/>
    <property type="match status" value="1"/>
</dbReference>
<evidence type="ECO:0000256" key="2">
    <source>
        <dbReference type="ARBA" id="ARBA00022723"/>
    </source>
</evidence>
<comment type="similarity">
    <text evidence="1 7">Belongs to the mandelate racemase/muconate lactonizing enzyme family.</text>
</comment>
<dbReference type="SMART" id="SM00922">
    <property type="entry name" value="MR_MLE"/>
    <property type="match status" value="1"/>
</dbReference>
<gene>
    <name evidence="9" type="primary">ycjG</name>
    <name evidence="9" type="ORF">Pan54_03420</name>
</gene>
<dbReference type="InterPro" id="IPR036849">
    <property type="entry name" value="Enolase-like_C_sf"/>
</dbReference>
<reference evidence="9 10" key="1">
    <citation type="submission" date="2019-02" db="EMBL/GenBank/DDBJ databases">
        <title>Deep-cultivation of Planctomycetes and their phenomic and genomic characterization uncovers novel biology.</title>
        <authorList>
            <person name="Wiegand S."/>
            <person name="Jogler M."/>
            <person name="Boedeker C."/>
            <person name="Pinto D."/>
            <person name="Vollmers J."/>
            <person name="Rivas-Marin E."/>
            <person name="Kohn T."/>
            <person name="Peeters S.H."/>
            <person name="Heuer A."/>
            <person name="Rast P."/>
            <person name="Oberbeckmann S."/>
            <person name="Bunk B."/>
            <person name="Jeske O."/>
            <person name="Meyerdierks A."/>
            <person name="Storesund J.E."/>
            <person name="Kallscheuer N."/>
            <person name="Luecker S."/>
            <person name="Lage O.M."/>
            <person name="Pohl T."/>
            <person name="Merkel B.J."/>
            <person name="Hornburger P."/>
            <person name="Mueller R.-W."/>
            <person name="Bruemmer F."/>
            <person name="Labrenz M."/>
            <person name="Spormann A.M."/>
            <person name="Op Den Camp H."/>
            <person name="Overmann J."/>
            <person name="Amann R."/>
            <person name="Jetten M.S.M."/>
            <person name="Mascher T."/>
            <person name="Medema M.H."/>
            <person name="Devos D.P."/>
            <person name="Kaster A.-K."/>
            <person name="Ovreas L."/>
            <person name="Rohde M."/>
            <person name="Galperin M.Y."/>
            <person name="Jogler C."/>
        </authorList>
    </citation>
    <scope>NUCLEOTIDE SEQUENCE [LARGE SCALE GENOMIC DNA]</scope>
    <source>
        <strain evidence="9 10">Pan54</strain>
    </source>
</reference>
<dbReference type="SUPFAM" id="SSF51604">
    <property type="entry name" value="Enolase C-terminal domain-like"/>
    <property type="match status" value="1"/>
</dbReference>
<dbReference type="EMBL" id="SJPG01000001">
    <property type="protein sequence ID" value="TWT59634.1"/>
    <property type="molecule type" value="Genomic_DNA"/>
</dbReference>
<comment type="cofactor">
    <cofactor evidence="6 7">
        <name>Mg(2+)</name>
        <dbReference type="ChEBI" id="CHEBI:18420"/>
    </cofactor>
    <text evidence="6 7">Binds 1 Mg(2+) ion per subunit.</text>
</comment>
<dbReference type="OrthoDB" id="9775391at2"/>
<accession>A0A5C5XA16</accession>
<keyword evidence="10" id="KW-1185">Reference proteome</keyword>
<dbReference type="RefSeq" id="WP_146501843.1">
    <property type="nucleotide sequence ID" value="NZ_SJPG01000001.1"/>
</dbReference>
<evidence type="ECO:0000313" key="9">
    <source>
        <dbReference type="EMBL" id="TWT59634.1"/>
    </source>
</evidence>
<evidence type="ECO:0000259" key="8">
    <source>
        <dbReference type="SMART" id="SM00922"/>
    </source>
</evidence>
<keyword evidence="2 6" id="KW-0479">Metal-binding</keyword>
<dbReference type="Gene3D" id="3.20.20.120">
    <property type="entry name" value="Enolase-like C-terminal domain"/>
    <property type="match status" value="1"/>
</dbReference>
<feature type="active site" description="Proton acceptor; specific for (R)-substrate epimerization" evidence="5">
    <location>
        <position position="155"/>
    </location>
</feature>
<proteinExistence type="inferred from homology"/>
<dbReference type="CDD" id="cd03319">
    <property type="entry name" value="L-Ala-DL-Glu_epimerase"/>
    <property type="match status" value="1"/>
</dbReference>
<evidence type="ECO:0000256" key="5">
    <source>
        <dbReference type="PIRSR" id="PIRSR634603-1"/>
    </source>
</evidence>
<feature type="binding site" evidence="6">
    <location>
        <position position="205"/>
    </location>
    <ligand>
        <name>Mg(2+)</name>
        <dbReference type="ChEBI" id="CHEBI:18420"/>
    </ligand>
</feature>
<evidence type="ECO:0000256" key="7">
    <source>
        <dbReference type="RuleBase" id="RU366006"/>
    </source>
</evidence>
<evidence type="ECO:0000256" key="6">
    <source>
        <dbReference type="PIRSR" id="PIRSR634603-3"/>
    </source>
</evidence>
<dbReference type="InterPro" id="IPR013341">
    <property type="entry name" value="Mandelate_racemase_N_dom"/>
</dbReference>
<sequence length="342" mass="37879">MKLLIHILDLPLKIPFTISRGSFSVQKTVIVELHQAGHIGYGEATQHAYYQHSQESIVTSLEKVRPFLESCHLESPEELWQELSHHSKGDTFALSALDQATHDLAGKIAQRSVYEQHGLAWQNIPASSVTLSISSIPQMIEQLSLYQNWPVIKIKLGTGNDLEIVKVLRDHTNAVFRVDANCAWTVSQTIQMSERFNELGVEFIEQPLPAHSPVKDHETVFRESALPIIADESCVLEEDVVHCSRHFHGINIKLCKCGGLTPAFRMLKKAKELSLLTMAGCMIESNVAISAAAQLLPLLDYADLDGDVLLAENPATGVELKEGHFSPSKEFGCGTRLTEQIA</sequence>
<comment type="caution">
    <text evidence="9">The sequence shown here is derived from an EMBL/GenBank/DDBJ whole genome shotgun (WGS) entry which is preliminary data.</text>
</comment>
<dbReference type="EC" id="5.1.1.-" evidence="7"/>
<dbReference type="InterPro" id="IPR034603">
    <property type="entry name" value="Dipeptide_epimerase"/>
</dbReference>
<name>A0A5C5XA16_9PLAN</name>
<feature type="binding site" evidence="6">
    <location>
        <position position="179"/>
    </location>
    <ligand>
        <name>Mg(2+)</name>
        <dbReference type="ChEBI" id="CHEBI:18420"/>
    </ligand>
</feature>
<dbReference type="Pfam" id="PF02746">
    <property type="entry name" value="MR_MLE_N"/>
    <property type="match status" value="1"/>
</dbReference>
<dbReference type="SUPFAM" id="SSF54826">
    <property type="entry name" value="Enolase N-terminal domain-like"/>
    <property type="match status" value="1"/>
</dbReference>
<dbReference type="GO" id="GO:0016855">
    <property type="term" value="F:racemase and epimerase activity, acting on amino acids and derivatives"/>
    <property type="evidence" value="ECO:0007669"/>
    <property type="project" value="UniProtKB-UniRule"/>
</dbReference>
<dbReference type="Gene3D" id="3.30.390.10">
    <property type="entry name" value="Enolase-like, N-terminal domain"/>
    <property type="match status" value="1"/>
</dbReference>
<dbReference type="InterPro" id="IPR029065">
    <property type="entry name" value="Enolase_C-like"/>
</dbReference>
<feature type="active site" description="Proton acceptor; specific for (S)-substrate epimerization" evidence="5">
    <location>
        <position position="253"/>
    </location>
</feature>
<dbReference type="InterPro" id="IPR034593">
    <property type="entry name" value="DgoD-like"/>
</dbReference>
<dbReference type="SFLD" id="SFLDS00001">
    <property type="entry name" value="Enolase"/>
    <property type="match status" value="1"/>
</dbReference>
<feature type="domain" description="Mandelate racemase/muconate lactonizing enzyme C-terminal" evidence="8">
    <location>
        <begin position="136"/>
        <end position="227"/>
    </location>
</feature>
<dbReference type="GO" id="GO:0046872">
    <property type="term" value="F:metal ion binding"/>
    <property type="evidence" value="ECO:0007669"/>
    <property type="project" value="UniProtKB-KW"/>
</dbReference>
<dbReference type="SFLD" id="SFLDG00180">
    <property type="entry name" value="muconate_cycloisomerase"/>
    <property type="match status" value="1"/>
</dbReference>
<keyword evidence="4 7" id="KW-0413">Isomerase</keyword>
<evidence type="ECO:0000256" key="1">
    <source>
        <dbReference type="ARBA" id="ARBA00008031"/>
    </source>
</evidence>
<organism evidence="9 10">
    <name type="scientific">Rubinisphaera italica</name>
    <dbReference type="NCBI Taxonomy" id="2527969"/>
    <lineage>
        <taxon>Bacteria</taxon>
        <taxon>Pseudomonadati</taxon>
        <taxon>Planctomycetota</taxon>
        <taxon>Planctomycetia</taxon>
        <taxon>Planctomycetales</taxon>
        <taxon>Planctomycetaceae</taxon>
        <taxon>Rubinisphaera</taxon>
    </lineage>
</organism>